<feature type="region of interest" description="Disordered" evidence="1">
    <location>
        <begin position="727"/>
        <end position="746"/>
    </location>
</feature>
<proteinExistence type="predicted"/>
<evidence type="ECO:0008006" key="6">
    <source>
        <dbReference type="Google" id="ProtNLM"/>
    </source>
</evidence>
<dbReference type="InterPro" id="IPR026960">
    <property type="entry name" value="RVT-Znf"/>
</dbReference>
<dbReference type="CDD" id="cd06222">
    <property type="entry name" value="RNase_H_like"/>
    <property type="match status" value="1"/>
</dbReference>
<dbReference type="InterPro" id="IPR036397">
    <property type="entry name" value="RNaseH_sf"/>
</dbReference>
<comment type="caution">
    <text evidence="4">The sequence shown here is derived from an EMBL/GenBank/DDBJ whole genome shotgun (WGS) entry which is preliminary data.</text>
</comment>
<dbReference type="Gene3D" id="3.30.420.10">
    <property type="entry name" value="Ribonuclease H-like superfamily/Ribonuclease H"/>
    <property type="match status" value="1"/>
</dbReference>
<organism evidence="4 5">
    <name type="scientific">Senna tora</name>
    <dbReference type="NCBI Taxonomy" id="362788"/>
    <lineage>
        <taxon>Eukaryota</taxon>
        <taxon>Viridiplantae</taxon>
        <taxon>Streptophyta</taxon>
        <taxon>Embryophyta</taxon>
        <taxon>Tracheophyta</taxon>
        <taxon>Spermatophyta</taxon>
        <taxon>Magnoliopsida</taxon>
        <taxon>eudicotyledons</taxon>
        <taxon>Gunneridae</taxon>
        <taxon>Pentapetalae</taxon>
        <taxon>rosids</taxon>
        <taxon>fabids</taxon>
        <taxon>Fabales</taxon>
        <taxon>Fabaceae</taxon>
        <taxon>Caesalpinioideae</taxon>
        <taxon>Cassia clade</taxon>
        <taxon>Senna</taxon>
    </lineage>
</organism>
<dbReference type="PANTHER" id="PTHR47074:SF48">
    <property type="entry name" value="POLYNUCLEOTIDYL TRANSFERASE, RIBONUCLEASE H-LIKE SUPERFAMILY PROTEIN"/>
    <property type="match status" value="1"/>
</dbReference>
<dbReference type="Pfam" id="PF13966">
    <property type="entry name" value="zf-RVT"/>
    <property type="match status" value="1"/>
</dbReference>
<accession>A0A834SRJ7</accession>
<dbReference type="PANTHER" id="PTHR47074">
    <property type="entry name" value="BNAC02G40300D PROTEIN"/>
    <property type="match status" value="1"/>
</dbReference>
<evidence type="ECO:0000259" key="2">
    <source>
        <dbReference type="Pfam" id="PF13456"/>
    </source>
</evidence>
<dbReference type="EMBL" id="JAAIUW010000011">
    <property type="protein sequence ID" value="KAF7808587.1"/>
    <property type="molecule type" value="Genomic_DNA"/>
</dbReference>
<evidence type="ECO:0000259" key="3">
    <source>
        <dbReference type="Pfam" id="PF13966"/>
    </source>
</evidence>
<gene>
    <name evidence="4" type="ORF">G2W53_035330</name>
</gene>
<dbReference type="Pfam" id="PF13456">
    <property type="entry name" value="RVT_3"/>
    <property type="match status" value="1"/>
</dbReference>
<feature type="domain" description="Reverse transcriptase zinc-binding" evidence="3">
    <location>
        <begin position="333"/>
        <end position="428"/>
    </location>
</feature>
<evidence type="ECO:0000313" key="5">
    <source>
        <dbReference type="Proteomes" id="UP000634136"/>
    </source>
</evidence>
<dbReference type="GO" id="GO:0003676">
    <property type="term" value="F:nucleic acid binding"/>
    <property type="evidence" value="ECO:0007669"/>
    <property type="project" value="InterPro"/>
</dbReference>
<sequence length="746" mass="85963">MVGVFRQPGAVYLSSRRVKENKDHNPNNQSQKLGPWLRAGQSGRRILRDWGKCDEAEKSNGGTTLGAKKSNKVNSEVLMEKLRTLTVKETSVAEKVNAEKAVGAMQIRHEYTHLLETYEDETQGQTNIERNLFTIIDMHTSSSPVMPNEEEDEDIVKGVRMWKRLSRQGTQAQKTYQAVNPLKRGRETLSDISNFPSCLEADEAAMKKLRFKENVDPQRRDRKVFRFEQMWTTHEDCDEIIKDHWKDWRHDASHDRLVVALWCTMLLVELVMGKIRMLLGITGSQVSRQFRWKRDDIVNMFSTRIANNILGIPLSSSNKEDGWYWTLTPSGFYSVKTGYRTLRQVTQQSTMEADHFSQFTNVWQRIWKAKMPAKIKIFVWRACREVLPVRASLNRRGLDVVDDCPSGCSEEETVLHALIGCPELLTFWRRANIPLSDQYDASLPFVEWFDIACSLWDADTLVRFAICAYNVWHRRNEIWIGKNVPNTDRVLEISLSFLNELQKLLAPENPSRRSLDSEVRWERPCWPLYKVNVDASLNQGLFGGIGGIIRDSRGKVLAAMANRVPRADSVEILEAKAILVGLEFARDLRILDVVVEGDSQVVFNYINRSVDLRSPVGSVLASIRTLRSCFRRVEFRWVPRLANRVADKLACLGQSADPSKQPDPLQFSFIERFYRYGANPKRLFRSISEVTDFIAYEICPVESPRKMTKKTDNTRERELCQIQWKKNESKNSNEKSTSLEIVPMVD</sequence>
<keyword evidence="5" id="KW-1185">Reference proteome</keyword>
<dbReference type="Proteomes" id="UP000634136">
    <property type="component" value="Unassembled WGS sequence"/>
</dbReference>
<dbReference type="InterPro" id="IPR002156">
    <property type="entry name" value="RNaseH_domain"/>
</dbReference>
<evidence type="ECO:0000256" key="1">
    <source>
        <dbReference type="SAM" id="MobiDB-lite"/>
    </source>
</evidence>
<dbReference type="GO" id="GO:0004523">
    <property type="term" value="F:RNA-DNA hybrid ribonuclease activity"/>
    <property type="evidence" value="ECO:0007669"/>
    <property type="project" value="InterPro"/>
</dbReference>
<feature type="domain" description="RNase H type-1" evidence="2">
    <location>
        <begin position="532"/>
        <end position="650"/>
    </location>
</feature>
<dbReference type="SUPFAM" id="SSF53098">
    <property type="entry name" value="Ribonuclease H-like"/>
    <property type="match status" value="1"/>
</dbReference>
<reference evidence="4" key="1">
    <citation type="submission" date="2020-09" db="EMBL/GenBank/DDBJ databases">
        <title>Genome-Enabled Discovery of Anthraquinone Biosynthesis in Senna tora.</title>
        <authorList>
            <person name="Kang S.-H."/>
            <person name="Pandey R.P."/>
            <person name="Lee C.-M."/>
            <person name="Sim J.-S."/>
            <person name="Jeong J.-T."/>
            <person name="Choi B.-S."/>
            <person name="Jung M."/>
            <person name="Ginzburg D."/>
            <person name="Zhao K."/>
            <person name="Won S.Y."/>
            <person name="Oh T.-J."/>
            <person name="Yu Y."/>
            <person name="Kim N.-H."/>
            <person name="Lee O.R."/>
            <person name="Lee T.-H."/>
            <person name="Bashyal P."/>
            <person name="Kim T.-S."/>
            <person name="Lee W.-H."/>
            <person name="Kawkins C."/>
            <person name="Kim C.-K."/>
            <person name="Kim J.S."/>
            <person name="Ahn B.O."/>
            <person name="Rhee S.Y."/>
            <person name="Sohng J.K."/>
        </authorList>
    </citation>
    <scope>NUCLEOTIDE SEQUENCE</scope>
    <source>
        <tissue evidence="4">Leaf</tissue>
    </source>
</reference>
<evidence type="ECO:0000313" key="4">
    <source>
        <dbReference type="EMBL" id="KAF7808587.1"/>
    </source>
</evidence>
<protein>
    <recommendedName>
        <fullName evidence="6">Reverse transcriptase</fullName>
    </recommendedName>
</protein>
<dbReference type="InterPro" id="IPR012337">
    <property type="entry name" value="RNaseH-like_sf"/>
</dbReference>
<dbReference type="InterPro" id="IPR044730">
    <property type="entry name" value="RNase_H-like_dom_plant"/>
</dbReference>
<dbReference type="OrthoDB" id="1705419at2759"/>
<feature type="region of interest" description="Disordered" evidence="1">
    <location>
        <begin position="15"/>
        <end position="38"/>
    </location>
</feature>
<name>A0A834SRJ7_9FABA</name>
<dbReference type="InterPro" id="IPR052929">
    <property type="entry name" value="RNase_H-like_EbsB-rel"/>
</dbReference>
<dbReference type="AlphaFoldDB" id="A0A834SRJ7"/>